<dbReference type="InterPro" id="IPR012337">
    <property type="entry name" value="RNaseH-like_sf"/>
</dbReference>
<dbReference type="PANTHER" id="PTHR34614:SF2">
    <property type="entry name" value="TRANSPOSASE IS4-LIKE DOMAIN-CONTAINING PROTEIN"/>
    <property type="match status" value="1"/>
</dbReference>
<reference evidence="2 3" key="1">
    <citation type="journal article" date="2021" name="Int. J. Syst. Evol. Microbiol.">
        <title>Classification of three corynebacterial strains isolated from a small paddock in North Rhine-Westphalia: proposal of &lt;i&gt;Corynebacterium kalinowskii&lt;/i&gt; sp. nov., &lt;i&gt;Corynebacterium comes&lt;/i&gt; sp. nov. and &lt;i&gt;Corynebacterium occultum&lt;/i&gt; sp. nov.</title>
        <authorList>
            <person name="Schaffert L."/>
            <person name="Ruwe M."/>
            <person name="Milse J."/>
            <person name="Hanuschka K."/>
            <person name="Ortseifen V."/>
            <person name="Droste J."/>
            <person name="Brandt D."/>
            <person name="Schl L."/>
            <person name="Kutter Y."/>
            <person name="Vinke S."/>
            <person name="Vieh P."/>
            <person name="Jacob L."/>
            <person name="L N.C."/>
            <person name="Schulte-Berndt E."/>
            <person name="Hain C."/>
            <person name="Linder M."/>
            <person name="Schmidt P."/>
            <person name="Wollenschl L."/>
            <person name="Luttermann T."/>
            <person name="Thieme E."/>
            <person name="Hassa J."/>
            <person name="Haak M."/>
            <person name="Wittchen M."/>
            <person name="Mentz A."/>
            <person name="Persicke M."/>
            <person name="Busche T."/>
            <person name="R C."/>
        </authorList>
    </citation>
    <scope>NUCLEOTIDE SEQUENCE [LARGE SCALE GENOMIC DNA]</scope>
    <source>
        <strain evidence="2 3">2019</strain>
    </source>
</reference>
<proteinExistence type="predicted"/>
<dbReference type="AlphaFoldDB" id="A0A6B8VM65"/>
<protein>
    <submittedName>
        <fullName evidence="2">Transposase DDE domain protein</fullName>
    </submittedName>
</protein>
<sequence length="509" mass="56160">MPPKIRTVPTASGATAVQVIWRYTNRKPVLDHLGSAHTEEELALLIAQAQRLIDGDQLGLDLGIDNEVTMPAGTGAHDNPVPITSEKAGHLINAIRGAYQQLTLDHATDDDAVFFDLVAARLIHPGSKFESIETLAEVGRSSASYRTIQRRLPLYATTPFRDKVTHALATYAAIGPGVMVLFDVTTLYFETDKEDELRKPGFSKERRLEPQITVGLLSDARGFPLAIGAFEGNKAETQTMVPMIQRLQDAYGIDDITVVADAGMFSAGNKKAVVDAGLHYILGTKEREIPYPIAVWRKNHPDAVYTDGQVWTYADRAGRGPDGIPHTLTYYQYSWDRARRTLKGIDEQIAKAERAVAGQVPVKRNRYVDLKAPNKQVNHALAAKHRALAGVKGYETSRVDLDAAQVIDAYRQLFKIGKAFRMAKSDLKARPIFHRKKDSIDAHLTIVMAAMATGHVLEQASGLSLKRLIRTLKKYRSFTIKVAGHTVHAQSPVPAEVQNILDQLPRPSD</sequence>
<dbReference type="KEGG" id="ccoe:CETAM_09470"/>
<dbReference type="Proteomes" id="UP000425178">
    <property type="component" value="Chromosome"/>
</dbReference>
<evidence type="ECO:0000313" key="3">
    <source>
        <dbReference type="Proteomes" id="UP000425178"/>
    </source>
</evidence>
<dbReference type="GO" id="GO:0003677">
    <property type="term" value="F:DNA binding"/>
    <property type="evidence" value="ECO:0007669"/>
    <property type="project" value="InterPro"/>
</dbReference>
<dbReference type="GO" id="GO:0006313">
    <property type="term" value="P:DNA transposition"/>
    <property type="evidence" value="ECO:0007669"/>
    <property type="project" value="InterPro"/>
</dbReference>
<keyword evidence="3" id="KW-1185">Reference proteome</keyword>
<dbReference type="InterPro" id="IPR002559">
    <property type="entry name" value="Transposase_11"/>
</dbReference>
<dbReference type="Pfam" id="PF01609">
    <property type="entry name" value="DDE_Tnp_1"/>
    <property type="match status" value="1"/>
</dbReference>
<organism evidence="2 3">
    <name type="scientific">Corynebacterium comes</name>
    <dbReference type="NCBI Taxonomy" id="2675218"/>
    <lineage>
        <taxon>Bacteria</taxon>
        <taxon>Bacillati</taxon>
        <taxon>Actinomycetota</taxon>
        <taxon>Actinomycetes</taxon>
        <taxon>Mycobacteriales</taxon>
        <taxon>Corynebacteriaceae</taxon>
        <taxon>Corynebacterium</taxon>
    </lineage>
</organism>
<dbReference type="PANTHER" id="PTHR34614">
    <property type="match status" value="1"/>
</dbReference>
<dbReference type="SUPFAM" id="SSF53098">
    <property type="entry name" value="Ribonuclease H-like"/>
    <property type="match status" value="1"/>
</dbReference>
<feature type="domain" description="Transposase IS4-like" evidence="1">
    <location>
        <begin position="180"/>
        <end position="450"/>
    </location>
</feature>
<evidence type="ECO:0000313" key="2">
    <source>
        <dbReference type="EMBL" id="QGU05143.1"/>
    </source>
</evidence>
<dbReference type="GO" id="GO:0004803">
    <property type="term" value="F:transposase activity"/>
    <property type="evidence" value="ECO:0007669"/>
    <property type="project" value="InterPro"/>
</dbReference>
<evidence type="ECO:0000259" key="1">
    <source>
        <dbReference type="Pfam" id="PF01609"/>
    </source>
</evidence>
<dbReference type="NCBIfam" id="NF033559">
    <property type="entry name" value="transpos_IS1634"/>
    <property type="match status" value="1"/>
</dbReference>
<dbReference type="InterPro" id="IPR047654">
    <property type="entry name" value="IS1634_transpos"/>
</dbReference>
<accession>A0A6B8VM65</accession>
<gene>
    <name evidence="2" type="ORF">CETAM_09470</name>
</gene>
<name>A0A6B8VM65_9CORY</name>
<dbReference type="EMBL" id="CP046453">
    <property type="protein sequence ID" value="QGU05143.1"/>
    <property type="molecule type" value="Genomic_DNA"/>
</dbReference>